<name>A0A2M8TIH7_PREIN</name>
<organism evidence="1 2">
    <name type="scientific">Prevotella intermedia</name>
    <dbReference type="NCBI Taxonomy" id="28131"/>
    <lineage>
        <taxon>Bacteria</taxon>
        <taxon>Pseudomonadati</taxon>
        <taxon>Bacteroidota</taxon>
        <taxon>Bacteroidia</taxon>
        <taxon>Bacteroidales</taxon>
        <taxon>Prevotellaceae</taxon>
        <taxon>Prevotella</taxon>
    </lineage>
</organism>
<dbReference type="SUPFAM" id="SSF52200">
    <property type="entry name" value="Toll/Interleukin receptor TIR domain"/>
    <property type="match status" value="1"/>
</dbReference>
<accession>A0A2M8TIH7</accession>
<sequence>MELYKVTTETIDEVVNKLPIQSVIRTPTIPNNLRDKLRNLIKGERGIINGEQLRDLVFPTGNFDVFISHSHNDLEIASLFAVWLKEKCGLSVFLDSFVWGSADGLLQEIDNQYCKQRNGLYNYHRRNYSTAHIHTMLSMSIMEIIRQSRFGVFINSPHSIDLRNLSNSNRAKTLSPWIYQEIMFMRLFADKNTSTRMFSRENLNESLQITHMVDLFDFALLTSDYLTKKAIS</sequence>
<protein>
    <recommendedName>
        <fullName evidence="3">Toll/interleukin-1 receptor domain-containing protein</fullName>
    </recommendedName>
</protein>
<dbReference type="RefSeq" id="WP_100356838.1">
    <property type="nucleotide sequence ID" value="NZ_PENH01000003.1"/>
</dbReference>
<dbReference type="EMBL" id="PENH01000003">
    <property type="protein sequence ID" value="PJI23738.1"/>
    <property type="molecule type" value="Genomic_DNA"/>
</dbReference>
<evidence type="ECO:0008006" key="3">
    <source>
        <dbReference type="Google" id="ProtNLM"/>
    </source>
</evidence>
<dbReference type="Gene3D" id="3.40.50.10140">
    <property type="entry name" value="Toll/interleukin-1 receptor homology (TIR) domain"/>
    <property type="match status" value="1"/>
</dbReference>
<dbReference type="InterPro" id="IPR035897">
    <property type="entry name" value="Toll_tir_struct_dom_sf"/>
</dbReference>
<evidence type="ECO:0000313" key="2">
    <source>
        <dbReference type="Proteomes" id="UP000231201"/>
    </source>
</evidence>
<proteinExistence type="predicted"/>
<gene>
    <name evidence="1" type="ORF">CTM59_10925</name>
</gene>
<evidence type="ECO:0000313" key="1">
    <source>
        <dbReference type="EMBL" id="PJI23738.1"/>
    </source>
</evidence>
<reference evidence="1 2" key="1">
    <citation type="submission" date="2017-11" db="EMBL/GenBank/DDBJ databases">
        <title>Genome sequencing of Prevotella intermedia KCOM 2833.</title>
        <authorList>
            <person name="Kook J.-K."/>
            <person name="Park S.-N."/>
            <person name="Lim Y.K."/>
        </authorList>
    </citation>
    <scope>NUCLEOTIDE SEQUENCE [LARGE SCALE GENOMIC DNA]</scope>
    <source>
        <strain evidence="1 2">KCOM 2833</strain>
    </source>
</reference>
<comment type="caution">
    <text evidence="1">The sequence shown here is derived from an EMBL/GenBank/DDBJ whole genome shotgun (WGS) entry which is preliminary data.</text>
</comment>
<dbReference type="AlphaFoldDB" id="A0A2M8TIH7"/>
<dbReference type="Proteomes" id="UP000231201">
    <property type="component" value="Unassembled WGS sequence"/>
</dbReference>